<protein>
    <submittedName>
        <fullName evidence="2">Uncharacterized protein</fullName>
    </submittedName>
</protein>
<dbReference type="EMBL" id="JAGPXD010000002">
    <property type="protein sequence ID" value="KAH7367656.1"/>
    <property type="molecule type" value="Genomic_DNA"/>
</dbReference>
<dbReference type="AlphaFoldDB" id="A0A8K0TJ21"/>
<feature type="region of interest" description="Disordered" evidence="1">
    <location>
        <begin position="136"/>
        <end position="166"/>
    </location>
</feature>
<accession>A0A8K0TJ21</accession>
<evidence type="ECO:0000313" key="2">
    <source>
        <dbReference type="EMBL" id="KAH7367656.1"/>
    </source>
</evidence>
<feature type="compositionally biased region" description="Polar residues" evidence="1">
    <location>
        <begin position="150"/>
        <end position="163"/>
    </location>
</feature>
<organism evidence="2 3">
    <name type="scientific">Plectosphaerella cucumerina</name>
    <dbReference type="NCBI Taxonomy" id="40658"/>
    <lineage>
        <taxon>Eukaryota</taxon>
        <taxon>Fungi</taxon>
        <taxon>Dikarya</taxon>
        <taxon>Ascomycota</taxon>
        <taxon>Pezizomycotina</taxon>
        <taxon>Sordariomycetes</taxon>
        <taxon>Hypocreomycetidae</taxon>
        <taxon>Glomerellales</taxon>
        <taxon>Plectosphaerellaceae</taxon>
        <taxon>Plectosphaerella</taxon>
    </lineage>
</organism>
<comment type="caution">
    <text evidence="2">The sequence shown here is derived from an EMBL/GenBank/DDBJ whole genome shotgun (WGS) entry which is preliminary data.</text>
</comment>
<sequence length="212" mass="22715">MRMCAGRGSFASVGEFGEAAVIQSQCISSGNPGRRGSIVTATAPKHTSRIQTTHDRKQRRRCAFPAYTKANACLLDSQPFIILILPVPRRPVCRRLSAIHSGLSPCLETRYGYRGVNDIGGRSIDALLSSAPVSSSLSSLTNTTRESDSSSDVTRQEGPSTCAPSDPSCLPAGRVLDTYLPNRGTLLPARLPVCIVHPSPLPVRFTIPSRLV</sequence>
<proteinExistence type="predicted"/>
<keyword evidence="3" id="KW-1185">Reference proteome</keyword>
<name>A0A8K0TJ21_9PEZI</name>
<dbReference type="Proteomes" id="UP000813385">
    <property type="component" value="Unassembled WGS sequence"/>
</dbReference>
<evidence type="ECO:0000256" key="1">
    <source>
        <dbReference type="SAM" id="MobiDB-lite"/>
    </source>
</evidence>
<gene>
    <name evidence="2" type="ORF">B0T11DRAFT_56557</name>
</gene>
<reference evidence="2" key="1">
    <citation type="journal article" date="2021" name="Nat. Commun.">
        <title>Genetic determinants of endophytism in the Arabidopsis root mycobiome.</title>
        <authorList>
            <person name="Mesny F."/>
            <person name="Miyauchi S."/>
            <person name="Thiergart T."/>
            <person name="Pickel B."/>
            <person name="Atanasova L."/>
            <person name="Karlsson M."/>
            <person name="Huettel B."/>
            <person name="Barry K.W."/>
            <person name="Haridas S."/>
            <person name="Chen C."/>
            <person name="Bauer D."/>
            <person name="Andreopoulos W."/>
            <person name="Pangilinan J."/>
            <person name="LaButti K."/>
            <person name="Riley R."/>
            <person name="Lipzen A."/>
            <person name="Clum A."/>
            <person name="Drula E."/>
            <person name="Henrissat B."/>
            <person name="Kohler A."/>
            <person name="Grigoriev I.V."/>
            <person name="Martin F.M."/>
            <person name="Hacquard S."/>
        </authorList>
    </citation>
    <scope>NUCLEOTIDE SEQUENCE</scope>
    <source>
        <strain evidence="2">MPI-CAGE-AT-0016</strain>
    </source>
</reference>
<evidence type="ECO:0000313" key="3">
    <source>
        <dbReference type="Proteomes" id="UP000813385"/>
    </source>
</evidence>